<dbReference type="NCBIfam" id="NF038262">
    <property type="entry name" value="SiaB_fam_kinase"/>
    <property type="match status" value="1"/>
</dbReference>
<accession>A0AA48GZ08</accession>
<gene>
    <name evidence="1" type="ORF">METESE_31930</name>
</gene>
<dbReference type="InterPro" id="IPR046239">
    <property type="entry name" value="DUF6272"/>
</dbReference>
<evidence type="ECO:0000313" key="2">
    <source>
        <dbReference type="Proteomes" id="UP001228113"/>
    </source>
</evidence>
<dbReference type="Proteomes" id="UP001228113">
    <property type="component" value="Chromosome"/>
</dbReference>
<reference evidence="1" key="1">
    <citation type="journal article" date="2023" name="Int. J. Syst. Evol. Microbiol.">
        <title>Mesoterricola silvestris gen. nov., sp. nov., Mesoterricola sediminis sp. nov., Geothrix oryzae sp. nov., Geothrix edaphica sp. nov., Geothrix rubra sp. nov., and Geothrix limicola sp. nov., six novel members of Acidobacteriota isolated from soils.</title>
        <authorList>
            <person name="Itoh H."/>
            <person name="Sugisawa Y."/>
            <person name="Mise K."/>
            <person name="Xu Z."/>
            <person name="Kuniyasu M."/>
            <person name="Ushijima N."/>
            <person name="Kawano K."/>
            <person name="Kobayashi E."/>
            <person name="Shiratori Y."/>
            <person name="Masuda Y."/>
            <person name="Senoo K."/>
        </authorList>
    </citation>
    <scope>NUCLEOTIDE SEQUENCE</scope>
    <source>
        <strain evidence="1">W786</strain>
    </source>
</reference>
<sequence length="179" mass="19403">MSDLHAIHQYLAGDGILMCFNGPFRHSLIEELGKAVRRHLECEAVAKPAMADVFTVFIEAAQNVANYANRPLWDEATRSRVQHGVLVIARHEDRYVVRCGNLVHPADGLALMARLDDLAALDQKALKARFKAQIHAGGSAAGGAGLGLIRMARTASLPLEYRLVSGDGGLDFFSLTVTL</sequence>
<dbReference type="RefSeq" id="WP_243329702.1">
    <property type="nucleotide sequence ID" value="NZ_AP027081.1"/>
</dbReference>
<protein>
    <submittedName>
        <fullName evidence="1">Uncharacterized protein</fullName>
    </submittedName>
</protein>
<evidence type="ECO:0000313" key="1">
    <source>
        <dbReference type="EMBL" id="BDU78235.1"/>
    </source>
</evidence>
<keyword evidence="2" id="KW-1185">Reference proteome</keyword>
<organism evidence="1 2">
    <name type="scientific">Mesoterricola sediminis</name>
    <dbReference type="NCBI Taxonomy" id="2927980"/>
    <lineage>
        <taxon>Bacteria</taxon>
        <taxon>Pseudomonadati</taxon>
        <taxon>Acidobacteriota</taxon>
        <taxon>Holophagae</taxon>
        <taxon>Holophagales</taxon>
        <taxon>Holophagaceae</taxon>
        <taxon>Mesoterricola</taxon>
    </lineage>
</organism>
<dbReference type="KEGG" id="msea:METESE_31930"/>
<dbReference type="AlphaFoldDB" id="A0AA48GZ08"/>
<name>A0AA48GZ08_9BACT</name>
<dbReference type="EMBL" id="AP027081">
    <property type="protein sequence ID" value="BDU78235.1"/>
    <property type="molecule type" value="Genomic_DNA"/>
</dbReference>
<dbReference type="Pfam" id="PF19788">
    <property type="entry name" value="DUF6272"/>
    <property type="match status" value="1"/>
</dbReference>
<proteinExistence type="predicted"/>